<evidence type="ECO:0000313" key="3">
    <source>
        <dbReference type="WBParaSite" id="GPUH_0001937901-mRNA-1"/>
    </source>
</evidence>
<reference evidence="1 2" key="2">
    <citation type="submission" date="2018-11" db="EMBL/GenBank/DDBJ databases">
        <authorList>
            <consortium name="Pathogen Informatics"/>
        </authorList>
    </citation>
    <scope>NUCLEOTIDE SEQUENCE [LARGE SCALE GENOMIC DNA]</scope>
</reference>
<protein>
    <submittedName>
        <fullName evidence="3">Secreted protein</fullName>
    </submittedName>
</protein>
<sequence>MNRMNPFLAAACNCRSGAVVMEQIHILIILCVMSGPDGLMETGQRNVCAVNYVEIAYNQIKGCTGIGLSQKNDVACCVDGVILYLGAVLCKTLYIVIYNLNSAAFLKQG</sequence>
<dbReference type="EMBL" id="UYRT01088370">
    <property type="protein sequence ID" value="VDN33670.1"/>
    <property type="molecule type" value="Genomic_DNA"/>
</dbReference>
<evidence type="ECO:0000313" key="2">
    <source>
        <dbReference type="Proteomes" id="UP000271098"/>
    </source>
</evidence>
<proteinExistence type="predicted"/>
<gene>
    <name evidence="1" type="ORF">GPUH_LOCUS19354</name>
</gene>
<keyword evidence="2" id="KW-1185">Reference proteome</keyword>
<evidence type="ECO:0000313" key="1">
    <source>
        <dbReference type="EMBL" id="VDN33670.1"/>
    </source>
</evidence>
<organism evidence="3">
    <name type="scientific">Gongylonema pulchrum</name>
    <dbReference type="NCBI Taxonomy" id="637853"/>
    <lineage>
        <taxon>Eukaryota</taxon>
        <taxon>Metazoa</taxon>
        <taxon>Ecdysozoa</taxon>
        <taxon>Nematoda</taxon>
        <taxon>Chromadorea</taxon>
        <taxon>Rhabditida</taxon>
        <taxon>Spirurina</taxon>
        <taxon>Spiruromorpha</taxon>
        <taxon>Spiruroidea</taxon>
        <taxon>Gongylonematidae</taxon>
        <taxon>Gongylonema</taxon>
    </lineage>
</organism>
<dbReference type="AlphaFoldDB" id="A0A183EEG3"/>
<dbReference type="Proteomes" id="UP000271098">
    <property type="component" value="Unassembled WGS sequence"/>
</dbReference>
<dbReference type="WBParaSite" id="GPUH_0001937901-mRNA-1">
    <property type="protein sequence ID" value="GPUH_0001937901-mRNA-1"/>
    <property type="gene ID" value="GPUH_0001937901"/>
</dbReference>
<reference evidence="3" key="1">
    <citation type="submission" date="2016-06" db="UniProtKB">
        <authorList>
            <consortium name="WormBaseParasite"/>
        </authorList>
    </citation>
    <scope>IDENTIFICATION</scope>
</reference>
<name>A0A183EEG3_9BILA</name>
<accession>A0A183EEG3</accession>